<protein>
    <recommendedName>
        <fullName evidence="5">Transcriptional regulator</fullName>
    </recommendedName>
</protein>
<dbReference type="Gene3D" id="2.10.109.10">
    <property type="entry name" value="Umud Fragment, subunit A"/>
    <property type="match status" value="1"/>
</dbReference>
<dbReference type="GO" id="GO:0051259">
    <property type="term" value="P:protein complex oligomerization"/>
    <property type="evidence" value="ECO:0007669"/>
    <property type="project" value="InterPro"/>
</dbReference>
<dbReference type="GO" id="GO:0045892">
    <property type="term" value="P:negative regulation of DNA-templated transcription"/>
    <property type="evidence" value="ECO:0007669"/>
    <property type="project" value="InterPro"/>
</dbReference>
<proteinExistence type="predicted"/>
<evidence type="ECO:0000259" key="2">
    <source>
        <dbReference type="Pfam" id="PF16452"/>
    </source>
</evidence>
<sequence>MTDRQEKILAFEYSGGRQFVERVVQVLGLKYMKDLPDKLNIGAGTQSTWIQRNVTPFEIAIRVHLATGASMRWLVLGEGEPYPTASGNVDFMVTYGLTNGRLDDHHQVHIDDKTLRAFGLEPDSTHIIDDDGTYYFIDTKERAVSSGTYLICIDGVHSISKLQRLPNKVVSVTYPDLSFEVNESELEVLGKVKASLSK</sequence>
<evidence type="ECO:0000259" key="1">
    <source>
        <dbReference type="Pfam" id="PF07022"/>
    </source>
</evidence>
<dbReference type="EMBL" id="MUEO01000009">
    <property type="protein sequence ID" value="OOE45097.1"/>
    <property type="molecule type" value="Genomic_DNA"/>
</dbReference>
<dbReference type="InterPro" id="IPR010744">
    <property type="entry name" value="Phage_CI_N"/>
</dbReference>
<dbReference type="Proteomes" id="UP000188726">
    <property type="component" value="Unassembled WGS sequence"/>
</dbReference>
<dbReference type="AlphaFoldDB" id="A0AB36K8R3"/>
<dbReference type="GO" id="GO:0003677">
    <property type="term" value="F:DNA binding"/>
    <property type="evidence" value="ECO:0007669"/>
    <property type="project" value="InterPro"/>
</dbReference>
<evidence type="ECO:0008006" key="5">
    <source>
        <dbReference type="Google" id="ProtNLM"/>
    </source>
</evidence>
<dbReference type="InterPro" id="IPR010982">
    <property type="entry name" value="Lambda_DNA-bd_dom_sf"/>
</dbReference>
<dbReference type="InterPro" id="IPR032499">
    <property type="entry name" value="Phage_CI_C"/>
</dbReference>
<dbReference type="RefSeq" id="WP_077457497.1">
    <property type="nucleotide sequence ID" value="NZ_MUEO01000009.1"/>
</dbReference>
<evidence type="ECO:0000313" key="3">
    <source>
        <dbReference type="EMBL" id="OOE45097.1"/>
    </source>
</evidence>
<comment type="caution">
    <text evidence="3">The sequence shown here is derived from an EMBL/GenBank/DDBJ whole genome shotgun (WGS) entry which is preliminary data.</text>
</comment>
<organism evidence="3 4">
    <name type="scientific">Salinivibrio kushneri</name>
    <dbReference type="NCBI Taxonomy" id="1908198"/>
    <lineage>
        <taxon>Bacteria</taxon>
        <taxon>Pseudomonadati</taxon>
        <taxon>Pseudomonadota</taxon>
        <taxon>Gammaproteobacteria</taxon>
        <taxon>Vibrionales</taxon>
        <taxon>Vibrionaceae</taxon>
        <taxon>Salinivibrio</taxon>
    </lineage>
</organism>
<dbReference type="Pfam" id="PF07022">
    <property type="entry name" value="Phage_CI_repr"/>
    <property type="match status" value="1"/>
</dbReference>
<feature type="domain" description="Bacteriophage CI repressor N-terminal" evidence="1">
    <location>
        <begin position="19"/>
        <end position="82"/>
    </location>
</feature>
<gene>
    <name evidence="3" type="ORF">BZG09_05170</name>
</gene>
<accession>A0AB36K8R3</accession>
<name>A0AB36K8R3_9GAMM</name>
<reference evidence="3 4" key="1">
    <citation type="journal article" date="2017" name="Genome Announc.">
        <title>Draft Genome Sequences of Salinivibrio proteolyticus, Salinivibrio sharmensis, Salinivibrio siamensis, Salinivibrio costicola subsp. alcaliphilus, Salinivibrio costicola subsp. vallismortis, and 29 New Isolates Belonging to the Genus Salinivibrio.</title>
        <authorList>
            <person name="Lopez-Hermoso C."/>
            <person name="de la Haba R.R."/>
            <person name="Sanchez-Porro C."/>
            <person name="Bayliss S.C."/>
            <person name="Feil E.J."/>
            <person name="Ventosa A."/>
        </authorList>
    </citation>
    <scope>NUCLEOTIDE SEQUENCE [LARGE SCALE GENOMIC DNA]</scope>
    <source>
        <strain evidence="3 4">IC202</strain>
    </source>
</reference>
<dbReference type="Pfam" id="PF16452">
    <property type="entry name" value="Phage_CI_C"/>
    <property type="match status" value="1"/>
</dbReference>
<feature type="domain" description="Bacteriophage CI repressor C-terminal" evidence="2">
    <location>
        <begin position="97"/>
        <end position="193"/>
    </location>
</feature>
<dbReference type="Gene3D" id="1.10.260.40">
    <property type="entry name" value="lambda repressor-like DNA-binding domains"/>
    <property type="match status" value="1"/>
</dbReference>
<evidence type="ECO:0000313" key="4">
    <source>
        <dbReference type="Proteomes" id="UP000188726"/>
    </source>
</evidence>